<protein>
    <recommendedName>
        <fullName evidence="3">STAS domain-containing protein</fullName>
    </recommendedName>
</protein>
<dbReference type="Proteomes" id="UP001284601">
    <property type="component" value="Unassembled WGS sequence"/>
</dbReference>
<dbReference type="SUPFAM" id="SSF55874">
    <property type="entry name" value="ATPase domain of HSP90 chaperone/DNA topoisomerase II/histidine kinase"/>
    <property type="match status" value="1"/>
</dbReference>
<evidence type="ECO:0000313" key="1">
    <source>
        <dbReference type="EMBL" id="MDW5597165.1"/>
    </source>
</evidence>
<dbReference type="RefSeq" id="WP_318599630.1">
    <property type="nucleotide sequence ID" value="NZ_JAWSTH010000077.1"/>
</dbReference>
<sequence>MHGRDRDRPVLLRIALTGTYDGDDVERLIGDLDPLARLSRPVMLDLDVSGLVSLGAPAAAWLVAVVERARHADLLAHAAIIDSKRAGATLAAATGIGGRPPTAVHGYRFMERFSTQDELHAITEALSGTLAARGGLLPAEQLGLRMCLDELGENVTFHADSPTGGVISAWHPADTYEFEIGVADLGIGMRTSIARNPEHADVADDLDAMARVVTPRVTSTPHRNSGFGLPIASITFTANGGAFYLRSGAAVAKTGMNTSMRATSPHLPGTLTGASIRTDRPFDINVAYAELRQHFDASLQEKGFDVDDFETR</sequence>
<dbReference type="EMBL" id="JAWSTH010000077">
    <property type="protein sequence ID" value="MDW5597165.1"/>
    <property type="molecule type" value="Genomic_DNA"/>
</dbReference>
<comment type="caution">
    <text evidence="1">The sequence shown here is derived from an EMBL/GenBank/DDBJ whole genome shotgun (WGS) entry which is preliminary data.</text>
</comment>
<organism evidence="1 2">
    <name type="scientific">Conexibacter stalactiti</name>
    <dbReference type="NCBI Taxonomy" id="1940611"/>
    <lineage>
        <taxon>Bacteria</taxon>
        <taxon>Bacillati</taxon>
        <taxon>Actinomycetota</taxon>
        <taxon>Thermoleophilia</taxon>
        <taxon>Solirubrobacterales</taxon>
        <taxon>Conexibacteraceae</taxon>
        <taxon>Conexibacter</taxon>
    </lineage>
</organism>
<evidence type="ECO:0008006" key="3">
    <source>
        <dbReference type="Google" id="ProtNLM"/>
    </source>
</evidence>
<keyword evidence="2" id="KW-1185">Reference proteome</keyword>
<evidence type="ECO:0000313" key="2">
    <source>
        <dbReference type="Proteomes" id="UP001284601"/>
    </source>
</evidence>
<gene>
    <name evidence="1" type="ORF">R7226_22655</name>
</gene>
<proteinExistence type="predicted"/>
<dbReference type="InterPro" id="IPR036890">
    <property type="entry name" value="HATPase_C_sf"/>
</dbReference>
<accession>A0ABU4HVC5</accession>
<name>A0ABU4HVC5_9ACTN</name>
<reference evidence="2" key="1">
    <citation type="submission" date="2023-07" db="EMBL/GenBank/DDBJ databases">
        <title>Conexibacter stalactiti sp. nov., isolated from stalactites in a lava cave and emended description of the genus Conexibacter.</title>
        <authorList>
            <person name="Lee S.D."/>
        </authorList>
    </citation>
    <scope>NUCLEOTIDE SEQUENCE [LARGE SCALE GENOMIC DNA]</scope>
    <source>
        <strain evidence="2">KCTC 39840</strain>
    </source>
</reference>